<dbReference type="Pfam" id="PF05088">
    <property type="entry name" value="Bac_GDH_CD"/>
    <property type="match status" value="1"/>
</dbReference>
<feature type="compositionally biased region" description="Low complexity" evidence="4">
    <location>
        <begin position="832"/>
        <end position="850"/>
    </location>
</feature>
<dbReference type="EMBL" id="LVLB01000009">
    <property type="protein sequence ID" value="KYO00623.1"/>
    <property type="molecule type" value="Genomic_DNA"/>
</dbReference>
<dbReference type="InterPro" id="IPR006096">
    <property type="entry name" value="Glu/Leu/Phe/Val/Trp_DH_C"/>
</dbReference>
<reference evidence="6 7" key="1">
    <citation type="journal article" date="2016" name="Nat. Commun.">
        <title>Genomes of cryptic chimpanzee Plasmodium species reveal key evolutionary events leading to human malaria.</title>
        <authorList>
            <person name="Sundararaman S.A."/>
            <person name="Plenderleith L.J."/>
            <person name="Liu W."/>
            <person name="Loy D.E."/>
            <person name="Learn G.H."/>
            <person name="Li Y."/>
            <person name="Shaw K.S."/>
            <person name="Ayouba A."/>
            <person name="Peeters M."/>
            <person name="Speede S."/>
            <person name="Shaw G.M."/>
            <person name="Bushman F.D."/>
            <person name="Brisson D."/>
            <person name="Rayner J.C."/>
            <person name="Sharp P.M."/>
            <person name="Hahn B.H."/>
        </authorList>
    </citation>
    <scope>NUCLEOTIDE SEQUENCE [LARGE SCALE GENOMIC DNA]</scope>
    <source>
        <strain evidence="6 7">SY75</strain>
    </source>
</reference>
<feature type="compositionally biased region" description="Basic and acidic residues" evidence="4">
    <location>
        <begin position="789"/>
        <end position="804"/>
    </location>
</feature>
<organism evidence="6 7">
    <name type="scientific">Plasmodium gaboni</name>
    <dbReference type="NCBI Taxonomy" id="647221"/>
    <lineage>
        <taxon>Eukaryota</taxon>
        <taxon>Sar</taxon>
        <taxon>Alveolata</taxon>
        <taxon>Apicomplexa</taxon>
        <taxon>Aconoidasida</taxon>
        <taxon>Haemosporida</taxon>
        <taxon>Plasmodiidae</taxon>
        <taxon>Plasmodium</taxon>
        <taxon>Plasmodium (Laverania)</taxon>
    </lineage>
</organism>
<dbReference type="Gene3D" id="3.40.50.720">
    <property type="entry name" value="NAD(P)-binding Rossmann-like Domain"/>
    <property type="match status" value="1"/>
</dbReference>
<evidence type="ECO:0000256" key="2">
    <source>
        <dbReference type="ARBA" id="ARBA00023002"/>
    </source>
</evidence>
<evidence type="ECO:0000313" key="6">
    <source>
        <dbReference type="EMBL" id="KYO00623.1"/>
    </source>
</evidence>
<gene>
    <name evidence="6" type="ORF">PGSY75_0802000</name>
</gene>
<dbReference type="Pfam" id="PF00208">
    <property type="entry name" value="ELFV_dehydrog"/>
    <property type="match status" value="1"/>
</dbReference>
<evidence type="ECO:0000256" key="4">
    <source>
        <dbReference type="SAM" id="MobiDB-lite"/>
    </source>
</evidence>
<dbReference type="PANTHER" id="PTHR11606">
    <property type="entry name" value="GLUTAMATE DEHYDROGENASE"/>
    <property type="match status" value="1"/>
</dbReference>
<dbReference type="Proteomes" id="UP000076004">
    <property type="component" value="Unassembled WGS sequence"/>
</dbReference>
<dbReference type="VEuPathDB" id="PlasmoDB:PGSY75_0802000"/>
<dbReference type="SUPFAM" id="SSF51735">
    <property type="entry name" value="NAD(P)-binding Rossmann-fold domains"/>
    <property type="match status" value="1"/>
</dbReference>
<dbReference type="GO" id="GO:0004069">
    <property type="term" value="F:L-aspartate:2-oxoglutarate aminotransferase activity"/>
    <property type="evidence" value="ECO:0007669"/>
    <property type="project" value="InterPro"/>
</dbReference>
<dbReference type="Pfam" id="PF23152">
    <property type="entry name" value="GDH_2nd"/>
    <property type="match status" value="1"/>
</dbReference>
<sequence length="1364" mass="157066">MDIDRRSALSFSPSNIECGFGSEHFSNNSITWKEKYEQTKELLRSYNLFSDNLINYSIDFYFNKLGFNKFHFEETSPELISKVVVCIITAKINEQYSSDKYFPTFEETHDNVIFIITRVFADDNKTRLNYKMEKKIEEKYFNFSDMSKDCYRLKSFRSVHSVFDKEHTYQEPLRTYILELPTYNDDIIKENETDLKKLMDVNFYNYIKGTRSEQIYYELNKAVLYDLTGQFLQTHYYETSSSTFTLTIAVKRSNVISSIFSLIGDCLNMHRCFSYSKYVEPLKNGVLLIILNVKVIMNEHEQAKQKLDLKDKIYKVVKSLKTLCLFNDSRFIQLSVKRTFTAQESAYLFMMIKFITFFSTNTLSSYKNVEHALNLRNFNNNMMDSSTSSSSTSPSSVLNDFYIIKEKLKSSKYTKEEILRCAQSNVRTIKMLFSNFEKKLNHQRNKSSEMIYDENIMKNSSDMLKEYYSNNNMNDVHHGTLSSLASSTSSAVSLNSFLSGSCDSPNYYHHNKDSKDIIDEIEDNHDKKILQYFYMFEKYALKTNFFLTHKISLAVAFDGALLKDSIYEAQPYSIIMILGLHFVGFHIRFSKISRGGVRIVISNNVNSYMHNSDNLFDEAYNLAYTQNFKNKDIPEGGSKGIILLDADVCNVANTKYIKNLSFYSYVNSILDLLINEDLNEESVSSISVHSTNNVINNTTSSFDNVVNLKENMVGREVEHLNMTMSYGTNTGCNNIKNNTNLSNMCDTYNLNNSVNNRSVSNSSSNINMYAQKADEDDEEEKNKQNGNNKRNDKNEENGKRDDHMMNGNYNYVNGTTEDAVQKIMSSKCKLEGNNNNNNSNSNNSNSNGNNIIRAEERYNSSGCALNNVKETRKMILQEKMNEEEDLIFLGPDENTGSDQLMDWACIIAKKRRYPYWKTFSTGKLRKNGGVPHDMYGMTTLGIETYISKLCEKLNIKEESISRSVVGGPDGDLGSNAILQSKTKIISIIDGSGVLYDKQGLNKEELIRLAKKRNNKDKSKAITCCTLYDEKYFSKDGFKISIEDHNVDILGTKVRSGLDFRNTFFLNPLNKCELFNPCGGRPHSINIFNVHNIIKNGECIYKYIVEGANVFISDDARNILESKNVILFKDAATNKGGVISSSLEVLAGLVLDDKQYIDYMCSPDSDILQVDENEINFVHQNQRMNHSLSFKRGSMENLEDDDEKNKNIKTSVENKDLHNNNNMMDHDVSEFYKAYVKEIQKKITHYCELEFESLWKETRRTKTPISKAINILSNKISELKKDILSSDTLCRDYKLLKKVLEDVIPPTLLNIVTFEQILERVPYVYIKSLFASSLASNYYYSQQFLNDLSAFNFFEYIRKLQSESA</sequence>
<dbReference type="InterPro" id="IPR028971">
    <property type="entry name" value="NAD-GDH_cat"/>
</dbReference>
<dbReference type="GO" id="GO:0005739">
    <property type="term" value="C:mitochondrion"/>
    <property type="evidence" value="ECO:0007669"/>
    <property type="project" value="TreeGrafter"/>
</dbReference>
<comment type="caution">
    <text evidence="6">The sequence shown here is derived from an EMBL/GenBank/DDBJ whole genome shotgun (WGS) entry which is preliminary data.</text>
</comment>
<dbReference type="Pfam" id="PF23147">
    <property type="entry name" value="GDH2_N"/>
    <property type="match status" value="1"/>
</dbReference>
<comment type="similarity">
    <text evidence="1">Belongs to the Glu/Leu/Phe/Val dehydrogenases family.</text>
</comment>
<dbReference type="InterPro" id="IPR046346">
    <property type="entry name" value="Aminoacid_DH-like_N_sf"/>
</dbReference>
<accession>A0A151LN21</accession>
<name>A0A151LN21_9APIC</name>
<dbReference type="GeneID" id="29775776"/>
<dbReference type="InterPro" id="IPR036291">
    <property type="entry name" value="NAD(P)-bd_dom_sf"/>
</dbReference>
<dbReference type="RefSeq" id="XP_018642124.1">
    <property type="nucleotide sequence ID" value="XM_018785157.1"/>
</dbReference>
<feature type="region of interest" description="Disordered" evidence="4">
    <location>
        <begin position="829"/>
        <end position="850"/>
    </location>
</feature>
<dbReference type="VEuPathDB" id="PlasmoDB:PGABG01_0802100"/>
<proteinExistence type="inferred from homology"/>
<dbReference type="KEGG" id="pgab:PGSY75_0802000"/>
<dbReference type="SMART" id="SM00839">
    <property type="entry name" value="ELFV_dehydrog"/>
    <property type="match status" value="1"/>
</dbReference>
<dbReference type="InterPro" id="IPR056365">
    <property type="entry name" value="NAD-GDH_2nd"/>
</dbReference>
<evidence type="ECO:0000256" key="1">
    <source>
        <dbReference type="ARBA" id="ARBA00006382"/>
    </source>
</evidence>
<dbReference type="InterPro" id="IPR055480">
    <property type="entry name" value="NAD-GDH_N"/>
</dbReference>
<dbReference type="GO" id="GO:0004352">
    <property type="term" value="F:glutamate dehydrogenase (NAD+) activity"/>
    <property type="evidence" value="ECO:0007669"/>
    <property type="project" value="InterPro"/>
</dbReference>
<protein>
    <submittedName>
        <fullName evidence="6">Putative glutamate dehydrogenase</fullName>
    </submittedName>
</protein>
<evidence type="ECO:0000259" key="5">
    <source>
        <dbReference type="SMART" id="SM00839"/>
    </source>
</evidence>
<dbReference type="PANTHER" id="PTHR11606:SF24">
    <property type="entry name" value="NAD-SPECIFIC GLUTAMATE DEHYDROGENASE"/>
    <property type="match status" value="1"/>
</dbReference>
<evidence type="ECO:0000256" key="3">
    <source>
        <dbReference type="ARBA" id="ARBA00023027"/>
    </source>
</evidence>
<dbReference type="SUPFAM" id="SSF53223">
    <property type="entry name" value="Aminoacid dehydrogenase-like, N-terminal domain"/>
    <property type="match status" value="1"/>
</dbReference>
<feature type="domain" description="Glutamate/phenylalanine/leucine/valine/L-tryptophan dehydrogenase C-terminal" evidence="5">
    <location>
        <begin position="929"/>
        <end position="1261"/>
    </location>
</feature>
<keyword evidence="2" id="KW-0560">Oxidoreductase</keyword>
<evidence type="ECO:0000313" key="7">
    <source>
        <dbReference type="Proteomes" id="UP000076004"/>
    </source>
</evidence>
<keyword evidence="3" id="KW-0520">NAD</keyword>
<dbReference type="GO" id="GO:0006538">
    <property type="term" value="P:L-glutamate catabolic process"/>
    <property type="evidence" value="ECO:0007669"/>
    <property type="project" value="InterPro"/>
</dbReference>
<feature type="region of interest" description="Disordered" evidence="4">
    <location>
        <begin position="771"/>
        <end position="812"/>
    </location>
</feature>